<protein>
    <submittedName>
        <fullName evidence="2">Uncharacterized protein</fullName>
    </submittedName>
</protein>
<evidence type="ECO:0000313" key="3">
    <source>
        <dbReference type="Proteomes" id="UP000315010"/>
    </source>
</evidence>
<evidence type="ECO:0000313" key="2">
    <source>
        <dbReference type="EMBL" id="TWT85001.1"/>
    </source>
</evidence>
<sequence length="138" mass="15867">MRKPLSRGCRSIARRACNYQIIYEQDGVSLWKFHLDWQMKVTAEHDDSPELRRSEFGRPIDPHGWGHGQRFETKPFAPGTSAAHFRETSCVVPESFNSHITDDSPKVATLVRVVVVRYGKIVERPQSILRQKDRPSHG</sequence>
<comment type="caution">
    <text evidence="2">The sequence shown here is derived from an EMBL/GenBank/DDBJ whole genome shotgun (WGS) entry which is preliminary data.</text>
</comment>
<dbReference type="Proteomes" id="UP000315010">
    <property type="component" value="Unassembled WGS sequence"/>
</dbReference>
<proteinExistence type="predicted"/>
<evidence type="ECO:0000256" key="1">
    <source>
        <dbReference type="SAM" id="MobiDB-lite"/>
    </source>
</evidence>
<dbReference type="RefSeq" id="WP_146402963.1">
    <property type="nucleotide sequence ID" value="NZ_SJPJ01000001.1"/>
</dbReference>
<name>A0A5C5ZDT6_9BACT</name>
<reference evidence="2 3" key="1">
    <citation type="submission" date="2019-02" db="EMBL/GenBank/DDBJ databases">
        <title>Deep-cultivation of Planctomycetes and their phenomic and genomic characterization uncovers novel biology.</title>
        <authorList>
            <person name="Wiegand S."/>
            <person name="Jogler M."/>
            <person name="Boedeker C."/>
            <person name="Pinto D."/>
            <person name="Vollmers J."/>
            <person name="Rivas-Marin E."/>
            <person name="Kohn T."/>
            <person name="Peeters S.H."/>
            <person name="Heuer A."/>
            <person name="Rast P."/>
            <person name="Oberbeckmann S."/>
            <person name="Bunk B."/>
            <person name="Jeske O."/>
            <person name="Meyerdierks A."/>
            <person name="Storesund J.E."/>
            <person name="Kallscheuer N."/>
            <person name="Luecker S."/>
            <person name="Lage O.M."/>
            <person name="Pohl T."/>
            <person name="Merkel B.J."/>
            <person name="Hornburger P."/>
            <person name="Mueller R.-W."/>
            <person name="Bruemmer F."/>
            <person name="Labrenz M."/>
            <person name="Spormann A.M."/>
            <person name="Op Den Camp H."/>
            <person name="Overmann J."/>
            <person name="Amann R."/>
            <person name="Jetten M.S.M."/>
            <person name="Mascher T."/>
            <person name="Medema M.H."/>
            <person name="Devos D.P."/>
            <person name="Kaster A.-K."/>
            <person name="Ovreas L."/>
            <person name="Rohde M."/>
            <person name="Galperin M.Y."/>
            <person name="Jogler C."/>
        </authorList>
    </citation>
    <scope>NUCLEOTIDE SEQUENCE [LARGE SCALE GENOMIC DNA]</scope>
    <source>
        <strain evidence="2 3">CA13</strain>
    </source>
</reference>
<accession>A0A5C5ZDT6</accession>
<feature type="compositionally biased region" description="Basic and acidic residues" evidence="1">
    <location>
        <begin position="46"/>
        <end position="61"/>
    </location>
</feature>
<organism evidence="2 3">
    <name type="scientific">Novipirellula herctigrandis</name>
    <dbReference type="NCBI Taxonomy" id="2527986"/>
    <lineage>
        <taxon>Bacteria</taxon>
        <taxon>Pseudomonadati</taxon>
        <taxon>Planctomycetota</taxon>
        <taxon>Planctomycetia</taxon>
        <taxon>Pirellulales</taxon>
        <taxon>Pirellulaceae</taxon>
        <taxon>Novipirellula</taxon>
    </lineage>
</organism>
<keyword evidence="3" id="KW-1185">Reference proteome</keyword>
<dbReference type="AlphaFoldDB" id="A0A5C5ZDT6"/>
<feature type="region of interest" description="Disordered" evidence="1">
    <location>
        <begin position="46"/>
        <end position="80"/>
    </location>
</feature>
<dbReference type="EMBL" id="SJPJ01000001">
    <property type="protein sequence ID" value="TWT85001.1"/>
    <property type="molecule type" value="Genomic_DNA"/>
</dbReference>
<gene>
    <name evidence="2" type="ORF">CA13_64830</name>
</gene>